<reference evidence="7 8" key="1">
    <citation type="journal article" date="2018" name="Sci. Rep.">
        <title>Comparative analysis of the Pocillopora damicornis genome highlights role of immune system in coral evolution.</title>
        <authorList>
            <person name="Cunning R."/>
            <person name="Bay R.A."/>
            <person name="Gillette P."/>
            <person name="Baker A.C."/>
            <person name="Traylor-Knowles N."/>
        </authorList>
    </citation>
    <scope>NUCLEOTIDE SEQUENCE [LARGE SCALE GENOMIC DNA]</scope>
    <source>
        <strain evidence="7">RSMAS</strain>
        <tissue evidence="7">Whole animal</tissue>
    </source>
</reference>
<name>A0A3M6TJW8_POCDA</name>
<sequence length="603" mass="67242">MMSKWVAVIVYTVLIQWKRTYGGVLDCTPAMSNRSVWLSSTNSSVNISSPTASFLTSSVYCSWKAFVPLGYQIKVHFSSFNITNSSNCFKASVEIAEVRDDFHKVLGRYCGKIPNDVFSTYNLNTLTVIYTASIEPGQTHQGFYASLMLVSPAECSQEHDPDANNNIMRSGTNGTIQSPLNPFSHNIDTKCRWTITVPSGHRIKLNFSVFHLGEIAGQDTCDGVDYVDVRDSYNDNDPPYGKFCGNKKPSTIYSVGPRIVVTFVSDGKKRLRGFSAKFEAISGGVCTPNNRIIQLNLTQNSVGRLSSPDYPLQLPSVSSCFWRLKAPDGYCVKLSFTSLNIKGECEEEGHREELMRVDDYFTTDFGSVTSFWGHFCKDVQPQVIYSTRNELQIFFTSNYSNGKDYSSDKPVDPNSATGFYGTYQVTPQGHTSRCRTDSNKENFITLKGSRGSLVSPGYPNSYPIITCTWRLVVPDGHILEMDVQDFEMSCDGKSKLKVGQEVFCGSKKPQGLLTSDSDLTVRMIVTESQNNRGFRAEFVTKEKEVDAASIVPWIVVPVIVVAICVTMVVIWRRKTAAGRDRRGSSFKASIIKRMRTQSTNSQF</sequence>
<dbReference type="CDD" id="cd00041">
    <property type="entry name" value="CUB"/>
    <property type="match status" value="4"/>
</dbReference>
<evidence type="ECO:0000256" key="1">
    <source>
        <dbReference type="ARBA" id="ARBA00022737"/>
    </source>
</evidence>
<dbReference type="FunFam" id="2.60.120.290:FF:000005">
    <property type="entry name" value="Procollagen C-endopeptidase enhancer 1"/>
    <property type="match status" value="1"/>
</dbReference>
<dbReference type="EMBL" id="RCHS01003461">
    <property type="protein sequence ID" value="RMX41680.1"/>
    <property type="molecule type" value="Genomic_DNA"/>
</dbReference>
<proteinExistence type="predicted"/>
<keyword evidence="8" id="KW-1185">Reference proteome</keyword>
<keyword evidence="5" id="KW-0732">Signal</keyword>
<keyword evidence="2" id="KW-1015">Disulfide bond</keyword>
<dbReference type="PANTHER" id="PTHR24251:SF40">
    <property type="entry name" value="CUB DOMAIN-CONTAINING PROTEIN"/>
    <property type="match status" value="1"/>
</dbReference>
<feature type="domain" description="CUB" evidence="6">
    <location>
        <begin position="434"/>
        <end position="541"/>
    </location>
</feature>
<comment type="caution">
    <text evidence="7">The sequence shown here is derived from an EMBL/GenBank/DDBJ whole genome shotgun (WGS) entry which is preliminary data.</text>
</comment>
<dbReference type="InterPro" id="IPR035914">
    <property type="entry name" value="Sperma_CUB_dom_sf"/>
</dbReference>
<feature type="transmembrane region" description="Helical" evidence="4">
    <location>
        <begin position="550"/>
        <end position="571"/>
    </location>
</feature>
<evidence type="ECO:0000259" key="6">
    <source>
        <dbReference type="PROSITE" id="PS01180"/>
    </source>
</evidence>
<keyword evidence="4" id="KW-0472">Membrane</keyword>
<protein>
    <recommendedName>
        <fullName evidence="6">CUB domain-containing protein</fullName>
    </recommendedName>
</protein>
<evidence type="ECO:0000256" key="5">
    <source>
        <dbReference type="SAM" id="SignalP"/>
    </source>
</evidence>
<accession>A0A3M6TJW8</accession>
<feature type="domain" description="CUB" evidence="6">
    <location>
        <begin position="286"/>
        <end position="426"/>
    </location>
</feature>
<dbReference type="STRING" id="46731.A0A3M6TJW8"/>
<evidence type="ECO:0000313" key="8">
    <source>
        <dbReference type="Proteomes" id="UP000275408"/>
    </source>
</evidence>
<dbReference type="OrthoDB" id="6116165at2759"/>
<dbReference type="SUPFAM" id="SSF49854">
    <property type="entry name" value="Spermadhesin, CUB domain"/>
    <property type="match status" value="4"/>
</dbReference>
<evidence type="ECO:0000313" key="7">
    <source>
        <dbReference type="EMBL" id="RMX41680.1"/>
    </source>
</evidence>
<gene>
    <name evidence="7" type="ORF">pdam_00015850</name>
</gene>
<dbReference type="PROSITE" id="PS01180">
    <property type="entry name" value="CUB"/>
    <property type="match status" value="4"/>
</dbReference>
<feature type="chain" id="PRO_5018010975" description="CUB domain-containing protein" evidence="5">
    <location>
        <begin position="23"/>
        <end position="603"/>
    </location>
</feature>
<keyword evidence="4" id="KW-1133">Transmembrane helix</keyword>
<dbReference type="Pfam" id="PF00431">
    <property type="entry name" value="CUB"/>
    <property type="match status" value="4"/>
</dbReference>
<comment type="caution">
    <text evidence="3">Lacks conserved residue(s) required for the propagation of feature annotation.</text>
</comment>
<keyword evidence="1" id="KW-0677">Repeat</keyword>
<dbReference type="InterPro" id="IPR000859">
    <property type="entry name" value="CUB_dom"/>
</dbReference>
<dbReference type="SMART" id="SM00042">
    <property type="entry name" value="CUB"/>
    <property type="match status" value="4"/>
</dbReference>
<keyword evidence="4" id="KW-0812">Transmembrane</keyword>
<evidence type="ECO:0000256" key="3">
    <source>
        <dbReference type="PROSITE-ProRule" id="PRU00059"/>
    </source>
</evidence>
<feature type="signal peptide" evidence="5">
    <location>
        <begin position="1"/>
        <end position="22"/>
    </location>
</feature>
<feature type="domain" description="CUB" evidence="6">
    <location>
        <begin position="27"/>
        <end position="150"/>
    </location>
</feature>
<evidence type="ECO:0000256" key="2">
    <source>
        <dbReference type="ARBA" id="ARBA00023157"/>
    </source>
</evidence>
<feature type="domain" description="CUB" evidence="6">
    <location>
        <begin position="155"/>
        <end position="281"/>
    </location>
</feature>
<dbReference type="AlphaFoldDB" id="A0A3M6TJW8"/>
<dbReference type="PANTHER" id="PTHR24251">
    <property type="entry name" value="OVOCHYMASE-RELATED"/>
    <property type="match status" value="1"/>
</dbReference>
<dbReference type="Proteomes" id="UP000275408">
    <property type="component" value="Unassembled WGS sequence"/>
</dbReference>
<dbReference type="Gene3D" id="2.60.120.290">
    <property type="entry name" value="Spermadhesin, CUB domain"/>
    <property type="match status" value="4"/>
</dbReference>
<evidence type="ECO:0000256" key="4">
    <source>
        <dbReference type="SAM" id="Phobius"/>
    </source>
</evidence>
<organism evidence="7 8">
    <name type="scientific">Pocillopora damicornis</name>
    <name type="common">Cauliflower coral</name>
    <name type="synonym">Millepora damicornis</name>
    <dbReference type="NCBI Taxonomy" id="46731"/>
    <lineage>
        <taxon>Eukaryota</taxon>
        <taxon>Metazoa</taxon>
        <taxon>Cnidaria</taxon>
        <taxon>Anthozoa</taxon>
        <taxon>Hexacorallia</taxon>
        <taxon>Scleractinia</taxon>
        <taxon>Astrocoeniina</taxon>
        <taxon>Pocilloporidae</taxon>
        <taxon>Pocillopora</taxon>
    </lineage>
</organism>